<dbReference type="EMBL" id="GBHO01031976">
    <property type="protein sequence ID" value="JAG11628.1"/>
    <property type="molecule type" value="Transcribed_RNA"/>
</dbReference>
<sequence length="177" mass="19819">LSYTRIMLMMTSFAILVQEKLYPTAVIDWLMMRGVSSLTSPAVRKVLMQLRTNYKRYSDKHSQDRLPFNPMAWNPQRRIIHDVYILRRPESLARLFERLLPSIWRLDFCLIALHSQTTTKPTSCTIIAVGTSDGDDVDVGDCGSSSQRVTGVSSGTQTEIASSSAVLCSIFSRGPDG</sequence>
<proteinExistence type="predicted"/>
<name>A0A0A9WYQ8_LYGHE</name>
<reference evidence="1" key="1">
    <citation type="journal article" date="2014" name="PLoS ONE">
        <title>Transcriptome-Based Identification of ABC Transporters in the Western Tarnished Plant Bug Lygus hesperus.</title>
        <authorList>
            <person name="Hull J.J."/>
            <person name="Chaney K."/>
            <person name="Geib S.M."/>
            <person name="Fabrick J.A."/>
            <person name="Brent C.S."/>
            <person name="Walsh D."/>
            <person name="Lavine L.C."/>
        </authorList>
    </citation>
    <scope>NUCLEOTIDE SEQUENCE</scope>
</reference>
<accession>A0A0A9WYQ8</accession>
<protein>
    <submittedName>
        <fullName evidence="1">Synaptotagmin-like protein 5</fullName>
    </submittedName>
</protein>
<dbReference type="AlphaFoldDB" id="A0A0A9WYQ8"/>
<organism evidence="1">
    <name type="scientific">Lygus hesperus</name>
    <name type="common">Western plant bug</name>
    <dbReference type="NCBI Taxonomy" id="30085"/>
    <lineage>
        <taxon>Eukaryota</taxon>
        <taxon>Metazoa</taxon>
        <taxon>Ecdysozoa</taxon>
        <taxon>Arthropoda</taxon>
        <taxon>Hexapoda</taxon>
        <taxon>Insecta</taxon>
        <taxon>Pterygota</taxon>
        <taxon>Neoptera</taxon>
        <taxon>Paraneoptera</taxon>
        <taxon>Hemiptera</taxon>
        <taxon>Heteroptera</taxon>
        <taxon>Panheteroptera</taxon>
        <taxon>Cimicomorpha</taxon>
        <taxon>Miridae</taxon>
        <taxon>Mirini</taxon>
        <taxon>Lygus</taxon>
    </lineage>
</organism>
<evidence type="ECO:0000313" key="1">
    <source>
        <dbReference type="EMBL" id="JAG11628.1"/>
    </source>
</evidence>
<feature type="non-terminal residue" evidence="1">
    <location>
        <position position="1"/>
    </location>
</feature>
<reference evidence="1" key="2">
    <citation type="submission" date="2014-07" db="EMBL/GenBank/DDBJ databases">
        <authorList>
            <person name="Hull J."/>
        </authorList>
    </citation>
    <scope>NUCLEOTIDE SEQUENCE</scope>
</reference>
<gene>
    <name evidence="1" type="primary">SYTL5_1</name>
    <name evidence="1" type="ORF">CM83_104281</name>
</gene>